<feature type="domain" description="PARG helical" evidence="8">
    <location>
        <begin position="27"/>
        <end position="165"/>
    </location>
</feature>
<dbReference type="InterPro" id="IPR007724">
    <property type="entry name" value="Poly_GlycHdrlase"/>
</dbReference>
<proteinExistence type="inferred from homology"/>
<evidence type="ECO:0000256" key="2">
    <source>
        <dbReference type="ARBA" id="ARBA00012255"/>
    </source>
</evidence>
<evidence type="ECO:0000259" key="8">
    <source>
        <dbReference type="Pfam" id="PF20811"/>
    </source>
</evidence>
<name>X6M9P2_RETFI</name>
<evidence type="ECO:0000313" key="9">
    <source>
        <dbReference type="EMBL" id="ETO10197.1"/>
    </source>
</evidence>
<dbReference type="AlphaFoldDB" id="X6M9P2"/>
<feature type="binding site" evidence="5">
    <location>
        <position position="269"/>
    </location>
    <ligand>
        <name>substrate</name>
    </ligand>
</feature>
<keyword evidence="10" id="KW-1185">Reference proteome</keyword>
<comment type="similarity">
    <text evidence="1">Belongs to the poly(ADP-ribose) glycohydrolase family.</text>
</comment>
<feature type="binding site" evidence="5">
    <location>
        <position position="283"/>
    </location>
    <ligand>
        <name>substrate</name>
    </ligand>
</feature>
<evidence type="ECO:0000256" key="4">
    <source>
        <dbReference type="PIRSR" id="PIRSR607724-1"/>
    </source>
</evidence>
<dbReference type="GO" id="GO:0005737">
    <property type="term" value="C:cytoplasm"/>
    <property type="evidence" value="ECO:0007669"/>
    <property type="project" value="TreeGrafter"/>
</dbReference>
<dbReference type="Pfam" id="PF05028">
    <property type="entry name" value="PARG_cat_C"/>
    <property type="match status" value="2"/>
</dbReference>
<gene>
    <name evidence="9" type="ORF">RFI_27178</name>
</gene>
<comment type="caution">
    <text evidence="9">The sequence shown here is derived from an EMBL/GenBank/DDBJ whole genome shotgun (WGS) entry which is preliminary data.</text>
</comment>
<evidence type="ECO:0000256" key="3">
    <source>
        <dbReference type="ARBA" id="ARBA00022801"/>
    </source>
</evidence>
<accession>X6M9P2</accession>
<feature type="compositionally biased region" description="Low complexity" evidence="6">
    <location>
        <begin position="179"/>
        <end position="196"/>
    </location>
</feature>
<feature type="non-terminal residue" evidence="9">
    <location>
        <position position="479"/>
    </location>
</feature>
<feature type="active site" evidence="4">
    <location>
        <position position="284"/>
    </location>
</feature>
<feature type="binding site" evidence="5">
    <location>
        <position position="351"/>
    </location>
    <ligand>
        <name>substrate</name>
    </ligand>
</feature>
<dbReference type="PANTHER" id="PTHR12837">
    <property type="entry name" value="POLY ADP-RIBOSE GLYCOHYDROLASE"/>
    <property type="match status" value="1"/>
</dbReference>
<evidence type="ECO:0000256" key="6">
    <source>
        <dbReference type="SAM" id="MobiDB-lite"/>
    </source>
</evidence>
<keyword evidence="3" id="KW-0378">Hydrolase</keyword>
<dbReference type="InterPro" id="IPR048362">
    <property type="entry name" value="PARG_helical"/>
</dbReference>
<evidence type="ECO:0000256" key="5">
    <source>
        <dbReference type="PIRSR" id="PIRSR607724-2"/>
    </source>
</evidence>
<dbReference type="GO" id="GO:1990966">
    <property type="term" value="P:ATP generation from poly-ADP-D-ribose"/>
    <property type="evidence" value="ECO:0007669"/>
    <property type="project" value="TreeGrafter"/>
</dbReference>
<feature type="compositionally biased region" description="Polar residues" evidence="6">
    <location>
        <begin position="169"/>
        <end position="178"/>
    </location>
</feature>
<dbReference type="GO" id="GO:0004649">
    <property type="term" value="F:poly(ADP-ribose) glycohydrolase activity"/>
    <property type="evidence" value="ECO:0007669"/>
    <property type="project" value="UniProtKB-EC"/>
</dbReference>
<feature type="domain" description="PARG catalytic Macro" evidence="7">
    <location>
        <begin position="241"/>
        <end position="287"/>
    </location>
</feature>
<dbReference type="GO" id="GO:0005975">
    <property type="term" value="P:carbohydrate metabolic process"/>
    <property type="evidence" value="ECO:0007669"/>
    <property type="project" value="InterPro"/>
</dbReference>
<protein>
    <recommendedName>
        <fullName evidence="2">poly(ADP-ribose) glycohydrolase</fullName>
        <ecNumber evidence="2">3.2.1.143</ecNumber>
    </recommendedName>
</protein>
<dbReference type="Proteomes" id="UP000023152">
    <property type="component" value="Unassembled WGS sequence"/>
</dbReference>
<dbReference type="OrthoDB" id="1937899at2759"/>
<reference evidence="9 10" key="1">
    <citation type="journal article" date="2013" name="Curr. Biol.">
        <title>The Genome of the Foraminiferan Reticulomyxa filosa.</title>
        <authorList>
            <person name="Glockner G."/>
            <person name="Hulsmann N."/>
            <person name="Schleicher M."/>
            <person name="Noegel A.A."/>
            <person name="Eichinger L."/>
            <person name="Gallinger C."/>
            <person name="Pawlowski J."/>
            <person name="Sierra R."/>
            <person name="Euteneuer U."/>
            <person name="Pillet L."/>
            <person name="Moustafa A."/>
            <person name="Platzer M."/>
            <person name="Groth M."/>
            <person name="Szafranski K."/>
            <person name="Schliwa M."/>
        </authorList>
    </citation>
    <scope>NUCLEOTIDE SEQUENCE [LARGE SCALE GENOMIC DNA]</scope>
</reference>
<dbReference type="GO" id="GO:0009225">
    <property type="term" value="P:nucleotide-sugar metabolic process"/>
    <property type="evidence" value="ECO:0007669"/>
    <property type="project" value="TreeGrafter"/>
</dbReference>
<evidence type="ECO:0000259" key="7">
    <source>
        <dbReference type="Pfam" id="PF05028"/>
    </source>
</evidence>
<evidence type="ECO:0000313" key="10">
    <source>
        <dbReference type="Proteomes" id="UP000023152"/>
    </source>
</evidence>
<feature type="active site" evidence="4">
    <location>
        <position position="266"/>
    </location>
</feature>
<dbReference type="EMBL" id="ASPP01023597">
    <property type="protein sequence ID" value="ETO10197.1"/>
    <property type="molecule type" value="Genomic_DNA"/>
</dbReference>
<organism evidence="9 10">
    <name type="scientific">Reticulomyxa filosa</name>
    <dbReference type="NCBI Taxonomy" id="46433"/>
    <lineage>
        <taxon>Eukaryota</taxon>
        <taxon>Sar</taxon>
        <taxon>Rhizaria</taxon>
        <taxon>Retaria</taxon>
        <taxon>Foraminifera</taxon>
        <taxon>Monothalamids</taxon>
        <taxon>Reticulomyxidae</taxon>
        <taxon>Reticulomyxa</taxon>
    </lineage>
</organism>
<sequence>MGMGGGGRKKGRTLTIKGLNHFLTKEMSRDEKQVFYDLTLPFMQKSALALPEVTMFLTKLTFFFYLEKETCRLMIGCKCVLSFFDWLQKKKKKKKMNRQASVELTAEQVCSLLAMTFFGLNNWKMGKSWPKFEMTMLYSRCDLPTYNKLKCLFHYFNCMAQDSPHKRQSVSPSPASRQKTNTNNNNNNSNSNSNSNNKKKTNGHNGRSLSRHTTRTLSIHRHKVPSKVVTYLQSEEGLLTNQTPLCPVDLLVEGKIEDSIGDFQIDFANKFIGGGVFTGGCVQEVVLRIQINKYLFIYPNLTKQKKKKKKKEIRFVISPECLVGLLLCEEMYVNEVIAIVGTKQFSKYQGYGRTFKFAGHHEDASGTCVVNSTANTMCTCSCIVAIDAQKYLAEGRHKQFSLPKVQRDLVKCYAGFSFPAHACPFWRGTADAESEAKSNESHMHDGCIGIATGNWGCGVFGGNVELKFVFNGWPPLCVD</sequence>
<dbReference type="InterPro" id="IPR046372">
    <property type="entry name" value="PARG_cat_C"/>
</dbReference>
<feature type="region of interest" description="Disordered" evidence="6">
    <location>
        <begin position="166"/>
        <end position="217"/>
    </location>
</feature>
<dbReference type="EC" id="3.2.1.143" evidence="2"/>
<feature type="domain" description="PARG catalytic Macro" evidence="7">
    <location>
        <begin position="310"/>
        <end position="469"/>
    </location>
</feature>
<dbReference type="PANTHER" id="PTHR12837:SF0">
    <property type="entry name" value="POLY(ADP-RIBOSE) GLYCOHYDROLASE"/>
    <property type="match status" value="1"/>
</dbReference>
<dbReference type="GO" id="GO:0006282">
    <property type="term" value="P:regulation of DNA repair"/>
    <property type="evidence" value="ECO:0007669"/>
    <property type="project" value="InterPro"/>
</dbReference>
<dbReference type="GO" id="GO:0005634">
    <property type="term" value="C:nucleus"/>
    <property type="evidence" value="ECO:0007669"/>
    <property type="project" value="TreeGrafter"/>
</dbReference>
<feature type="active site" evidence="4">
    <location>
        <position position="312"/>
    </location>
</feature>
<dbReference type="Pfam" id="PF20811">
    <property type="entry name" value="PARG_cat_N"/>
    <property type="match status" value="1"/>
</dbReference>
<evidence type="ECO:0000256" key="1">
    <source>
        <dbReference type="ARBA" id="ARBA00009545"/>
    </source>
</evidence>